<gene>
    <name evidence="1" type="ORF">DERYTH_LOCUS28280</name>
</gene>
<sequence>DLLEREWNEFEFKHYRYAAHILNIAISYGMQLQTELIEKVRTFVSK</sequence>
<protein>
    <submittedName>
        <fullName evidence="1">25876_t:CDS:1</fullName>
    </submittedName>
</protein>
<dbReference type="OrthoDB" id="2413521at2759"/>
<name>A0A9N9PJU3_9GLOM</name>
<dbReference type="EMBL" id="CAJVPY010069581">
    <property type="protein sequence ID" value="CAG8827375.1"/>
    <property type="molecule type" value="Genomic_DNA"/>
</dbReference>
<feature type="non-terminal residue" evidence="1">
    <location>
        <position position="46"/>
    </location>
</feature>
<keyword evidence="2" id="KW-1185">Reference proteome</keyword>
<evidence type="ECO:0000313" key="1">
    <source>
        <dbReference type="EMBL" id="CAG8827375.1"/>
    </source>
</evidence>
<dbReference type="AlphaFoldDB" id="A0A9N9PJU3"/>
<accession>A0A9N9PJU3</accession>
<evidence type="ECO:0000313" key="2">
    <source>
        <dbReference type="Proteomes" id="UP000789405"/>
    </source>
</evidence>
<reference evidence="1" key="1">
    <citation type="submission" date="2021-06" db="EMBL/GenBank/DDBJ databases">
        <authorList>
            <person name="Kallberg Y."/>
            <person name="Tangrot J."/>
            <person name="Rosling A."/>
        </authorList>
    </citation>
    <scope>NUCLEOTIDE SEQUENCE</scope>
    <source>
        <strain evidence="1">MA453B</strain>
    </source>
</reference>
<comment type="caution">
    <text evidence="1">The sequence shown here is derived from an EMBL/GenBank/DDBJ whole genome shotgun (WGS) entry which is preliminary data.</text>
</comment>
<proteinExistence type="predicted"/>
<dbReference type="Proteomes" id="UP000789405">
    <property type="component" value="Unassembled WGS sequence"/>
</dbReference>
<feature type="non-terminal residue" evidence="1">
    <location>
        <position position="1"/>
    </location>
</feature>
<organism evidence="1 2">
    <name type="scientific">Dentiscutata erythropus</name>
    <dbReference type="NCBI Taxonomy" id="1348616"/>
    <lineage>
        <taxon>Eukaryota</taxon>
        <taxon>Fungi</taxon>
        <taxon>Fungi incertae sedis</taxon>
        <taxon>Mucoromycota</taxon>
        <taxon>Glomeromycotina</taxon>
        <taxon>Glomeromycetes</taxon>
        <taxon>Diversisporales</taxon>
        <taxon>Gigasporaceae</taxon>
        <taxon>Dentiscutata</taxon>
    </lineage>
</organism>